<evidence type="ECO:0000313" key="2">
    <source>
        <dbReference type="Proteomes" id="UP000182264"/>
    </source>
</evidence>
<evidence type="ECO:0000313" key="1">
    <source>
        <dbReference type="EMBL" id="APG23912.1"/>
    </source>
</evidence>
<accession>A0A1L3GD88</accession>
<dbReference type="AlphaFoldDB" id="A0A1L3GD88"/>
<sequence>MVSLTKNTLEFSFPDVSSLAHCSIEFQRTLRIPDDNRKYPLPPGLGAFPLLHVEDYAKTAPATWRERGGVFLPMYQAEALWINFQGYYPCAVKIAAGKINAITGESWRNELSAKPQDYVVIPKQPWLDGFSVGKGLIRQFVAMPLGQGFTAEEQLTGKADIGGIQISVFPMKKEVHQKLFPPVEDSGIRFCLNQSVCEESATMGLAPGGLMHQEIFEDEYGIEVWDATEMARCFVHLANSEQYLDITGHVPPTEPPTAKQYTNAGMPWFDYYAADQKALQGAKALAELDSIAAKVVKYGKKFLKGNDPVNPTRIVSDLSTLFRTHDYAAFFMASKTSGASFPLAE</sequence>
<evidence type="ECO:0008006" key="3">
    <source>
        <dbReference type="Google" id="ProtNLM"/>
    </source>
</evidence>
<organism evidence="1 2">
    <name type="scientific">Syntrophotalea acetylenica</name>
    <name type="common">Pelobacter acetylenicus</name>
    <dbReference type="NCBI Taxonomy" id="29542"/>
    <lineage>
        <taxon>Bacteria</taxon>
        <taxon>Pseudomonadati</taxon>
        <taxon>Thermodesulfobacteriota</taxon>
        <taxon>Desulfuromonadia</taxon>
        <taxon>Desulfuromonadales</taxon>
        <taxon>Syntrophotaleaceae</taxon>
        <taxon>Syntrophotalea</taxon>
    </lineage>
</organism>
<dbReference type="Proteomes" id="UP000182264">
    <property type="component" value="Chromosome"/>
</dbReference>
<dbReference type="EMBL" id="CP015518">
    <property type="protein sequence ID" value="APG23912.1"/>
    <property type="molecule type" value="Genomic_DNA"/>
</dbReference>
<name>A0A1L3GD88_SYNAC</name>
<dbReference type="RefSeq" id="WP_072285727.1">
    <property type="nucleotide sequence ID" value="NZ_CP015518.1"/>
</dbReference>
<keyword evidence="2" id="KW-1185">Reference proteome</keyword>
<proteinExistence type="predicted"/>
<reference evidence="1 2" key="1">
    <citation type="journal article" date="2017" name="Genome Announc.">
        <title>Complete Genome Sequences of Two Acetylene-Fermenting Pelobacter acetylenicus Strains.</title>
        <authorList>
            <person name="Sutton J.M."/>
            <person name="Baesman S.M."/>
            <person name="Fierst J.L."/>
            <person name="Poret-Peterson A.T."/>
            <person name="Oremland R.S."/>
            <person name="Dunlap D.S."/>
            <person name="Akob D.M."/>
        </authorList>
    </citation>
    <scope>NUCLEOTIDE SEQUENCE [LARGE SCALE GENOMIC DNA]</scope>
    <source>
        <strain evidence="1 2">DSM 3247</strain>
    </source>
</reference>
<protein>
    <recommendedName>
        <fullName evidence="3">Integral membrane protein</fullName>
    </recommendedName>
</protein>
<gene>
    <name evidence="1" type="ORF">A7E75_01905</name>
</gene>
<dbReference type="STRING" id="29542.A6070_10520"/>